<proteinExistence type="predicted"/>
<reference evidence="5" key="1">
    <citation type="journal article" date="2020" name="New Phytol.">
        <title>Comparative genomics reveals dynamic genome evolution in host specialist ectomycorrhizal fungi.</title>
        <authorList>
            <person name="Lofgren L.A."/>
            <person name="Nguyen N.H."/>
            <person name="Vilgalys R."/>
            <person name="Ruytinx J."/>
            <person name="Liao H.L."/>
            <person name="Branco S."/>
            <person name="Kuo A."/>
            <person name="LaButti K."/>
            <person name="Lipzen A."/>
            <person name="Andreopoulos W."/>
            <person name="Pangilinan J."/>
            <person name="Riley R."/>
            <person name="Hundley H."/>
            <person name="Na H."/>
            <person name="Barry K."/>
            <person name="Grigoriev I.V."/>
            <person name="Stajich J.E."/>
            <person name="Kennedy P.G."/>
        </authorList>
    </citation>
    <scope>NUCLEOTIDE SEQUENCE</scope>
    <source>
        <strain evidence="5">DOB743</strain>
    </source>
</reference>
<dbReference type="Proteomes" id="UP000714275">
    <property type="component" value="Unassembled WGS sequence"/>
</dbReference>
<accession>A0A9P6ZZB5</accession>
<dbReference type="PANTHER" id="PTHR19879">
    <property type="entry name" value="TRANSCRIPTION INITIATION FACTOR TFIID"/>
    <property type="match status" value="1"/>
</dbReference>
<dbReference type="PROSITE" id="PS50294">
    <property type="entry name" value="WD_REPEATS_REGION"/>
    <property type="match status" value="2"/>
</dbReference>
<keyword evidence="2" id="KW-0677">Repeat</keyword>
<evidence type="ECO:0000313" key="6">
    <source>
        <dbReference type="Proteomes" id="UP000714275"/>
    </source>
</evidence>
<dbReference type="InterPro" id="IPR020472">
    <property type="entry name" value="WD40_PAC1"/>
</dbReference>
<dbReference type="PANTHER" id="PTHR19879:SF9">
    <property type="entry name" value="TRANSCRIPTION INITIATION FACTOR TFIID SUBUNIT 5"/>
    <property type="match status" value="1"/>
</dbReference>
<sequence>MTLNGHKPYIISPSDREHHEYKHISCISYSSDGKQMISGSNDKTIRRWDLREGKEIEEAREVCEHRVEAMGVSKDGRWVVHVTAVGGVLKVSEVETGIVRTFYLGITCIDISTDSTLLAGASTDSKVRIWSLDTGELMAGPLEFRDVYAGALALRLSADSLKLAVMSNWGRCLQVWDVQAQKLDVQKSTPNIMGSFAPVFWTTKNKSIVVPFSFMEDFPRTIYEFDASTLETAGAPFKGHTSIISGLALSSDCALLASSSYDNTIKLWAFQSRQLLASFDVKSPTTLVLSPNSRQLAYTNWNDCNIYICNIPANILASIGSTNKSERSCRSGLLNVCGPALSFIYTTRSSLQSDATHRPMRRKLVIMPVMPPIPRPPRPLPTSNPHAYFRFLRKLPSSSRTDAIRTDEPRNRLDLPATSPLPRPLIKPDENSRSTPVPPTTQSPAINTSATLKSSLHQLSTWWPFRTDSASPTIVDVPLAPAQMRYATAGAPGDDDDLIRDEDYVSPPPSPNPGSRPEIVNAGQHGSGRFCFCF</sequence>
<keyword evidence="1 3" id="KW-0853">WD repeat</keyword>
<feature type="region of interest" description="Disordered" evidence="4">
    <location>
        <begin position="487"/>
        <end position="522"/>
    </location>
</feature>
<feature type="repeat" description="WD" evidence="3">
    <location>
        <begin position="237"/>
        <end position="278"/>
    </location>
</feature>
<dbReference type="PRINTS" id="PR00320">
    <property type="entry name" value="GPROTEINBRPT"/>
</dbReference>
<dbReference type="PROSITE" id="PS50082">
    <property type="entry name" value="WD_REPEATS_2"/>
    <property type="match status" value="3"/>
</dbReference>
<gene>
    <name evidence="5" type="ORF">EV702DRAFT_1277049</name>
</gene>
<keyword evidence="6" id="KW-1185">Reference proteome</keyword>
<dbReference type="InterPro" id="IPR001680">
    <property type="entry name" value="WD40_rpt"/>
</dbReference>
<protein>
    <recommendedName>
        <fullName evidence="7">WD40 repeat-like protein</fullName>
    </recommendedName>
</protein>
<feature type="region of interest" description="Disordered" evidence="4">
    <location>
        <begin position="399"/>
        <end position="446"/>
    </location>
</feature>
<comment type="caution">
    <text evidence="5">The sequence shown here is derived from an EMBL/GenBank/DDBJ whole genome shotgun (WGS) entry which is preliminary data.</text>
</comment>
<dbReference type="Gene3D" id="2.130.10.10">
    <property type="entry name" value="YVTN repeat-like/Quinoprotein amine dehydrogenase"/>
    <property type="match status" value="2"/>
</dbReference>
<feature type="repeat" description="WD" evidence="3">
    <location>
        <begin position="24"/>
        <end position="58"/>
    </location>
</feature>
<dbReference type="OrthoDB" id="538223at2759"/>
<dbReference type="EMBL" id="JABBWD010000011">
    <property type="protein sequence ID" value="KAG1779560.1"/>
    <property type="molecule type" value="Genomic_DNA"/>
</dbReference>
<evidence type="ECO:0000256" key="3">
    <source>
        <dbReference type="PROSITE-ProRule" id="PRU00221"/>
    </source>
</evidence>
<dbReference type="Pfam" id="PF00400">
    <property type="entry name" value="WD40"/>
    <property type="match status" value="3"/>
</dbReference>
<feature type="compositionally biased region" description="Basic and acidic residues" evidence="4">
    <location>
        <begin position="402"/>
        <end position="413"/>
    </location>
</feature>
<feature type="repeat" description="WD" evidence="3">
    <location>
        <begin position="106"/>
        <end position="140"/>
    </location>
</feature>
<evidence type="ECO:0000256" key="4">
    <source>
        <dbReference type="SAM" id="MobiDB-lite"/>
    </source>
</evidence>
<organism evidence="5 6">
    <name type="scientific">Suillus placidus</name>
    <dbReference type="NCBI Taxonomy" id="48579"/>
    <lineage>
        <taxon>Eukaryota</taxon>
        <taxon>Fungi</taxon>
        <taxon>Dikarya</taxon>
        <taxon>Basidiomycota</taxon>
        <taxon>Agaricomycotina</taxon>
        <taxon>Agaricomycetes</taxon>
        <taxon>Agaricomycetidae</taxon>
        <taxon>Boletales</taxon>
        <taxon>Suillineae</taxon>
        <taxon>Suillaceae</taxon>
        <taxon>Suillus</taxon>
    </lineage>
</organism>
<dbReference type="InterPro" id="IPR015943">
    <property type="entry name" value="WD40/YVTN_repeat-like_dom_sf"/>
</dbReference>
<evidence type="ECO:0000313" key="5">
    <source>
        <dbReference type="EMBL" id="KAG1779560.1"/>
    </source>
</evidence>
<dbReference type="SMART" id="SM00320">
    <property type="entry name" value="WD40"/>
    <property type="match status" value="4"/>
</dbReference>
<dbReference type="AlphaFoldDB" id="A0A9P6ZZB5"/>
<evidence type="ECO:0000256" key="1">
    <source>
        <dbReference type="ARBA" id="ARBA00022574"/>
    </source>
</evidence>
<evidence type="ECO:0000256" key="2">
    <source>
        <dbReference type="ARBA" id="ARBA00022737"/>
    </source>
</evidence>
<dbReference type="SUPFAM" id="SSF82171">
    <property type="entry name" value="DPP6 N-terminal domain-like"/>
    <property type="match status" value="1"/>
</dbReference>
<evidence type="ECO:0008006" key="7">
    <source>
        <dbReference type="Google" id="ProtNLM"/>
    </source>
</evidence>
<name>A0A9P6ZZB5_9AGAM</name>